<organism evidence="2 3">
    <name type="scientific">Parasponia andersonii</name>
    <name type="common">Sponia andersonii</name>
    <dbReference type="NCBI Taxonomy" id="3476"/>
    <lineage>
        <taxon>Eukaryota</taxon>
        <taxon>Viridiplantae</taxon>
        <taxon>Streptophyta</taxon>
        <taxon>Embryophyta</taxon>
        <taxon>Tracheophyta</taxon>
        <taxon>Spermatophyta</taxon>
        <taxon>Magnoliopsida</taxon>
        <taxon>eudicotyledons</taxon>
        <taxon>Gunneridae</taxon>
        <taxon>Pentapetalae</taxon>
        <taxon>rosids</taxon>
        <taxon>fabids</taxon>
        <taxon>Rosales</taxon>
        <taxon>Cannabaceae</taxon>
        <taxon>Parasponia</taxon>
    </lineage>
</organism>
<accession>A0A2P5BZW8</accession>
<comment type="caution">
    <text evidence="2">The sequence shown here is derived from an EMBL/GenBank/DDBJ whole genome shotgun (WGS) entry which is preliminary data.</text>
</comment>
<protein>
    <submittedName>
        <fullName evidence="2">Uncharacterized protein</fullName>
    </submittedName>
</protein>
<dbReference type="AlphaFoldDB" id="A0A2P5BZW8"/>
<gene>
    <name evidence="2" type="ORF">PanWU01x14_195630</name>
</gene>
<name>A0A2P5BZW8_PARAD</name>
<feature type="compositionally biased region" description="Acidic residues" evidence="1">
    <location>
        <begin position="30"/>
        <end position="43"/>
    </location>
</feature>
<sequence length="196" mass="21752">MNRLDLNRAGDAFGTVHVNDDEAIAKEADDIGESGGEAEEEERGTDPNRTTWVGSMIHEKSPNGDSLARRPRRLSIYCLNFVLRPWTPPSISPTESTPIITSRHVIVLLISNFLEVIPCGSPHPGVPSSSSLSVSLLFFLTLGPLYRAHPVEFASSIYRTIMLRCYRLSQITCMSRAFDICSGTPPTFDYRPRGRN</sequence>
<keyword evidence="3" id="KW-1185">Reference proteome</keyword>
<evidence type="ECO:0000313" key="2">
    <source>
        <dbReference type="EMBL" id="PON54334.1"/>
    </source>
</evidence>
<proteinExistence type="predicted"/>
<feature type="region of interest" description="Disordered" evidence="1">
    <location>
        <begin position="20"/>
        <end position="67"/>
    </location>
</feature>
<evidence type="ECO:0000256" key="1">
    <source>
        <dbReference type="SAM" id="MobiDB-lite"/>
    </source>
</evidence>
<evidence type="ECO:0000313" key="3">
    <source>
        <dbReference type="Proteomes" id="UP000237105"/>
    </source>
</evidence>
<reference evidence="3" key="1">
    <citation type="submission" date="2016-06" db="EMBL/GenBank/DDBJ databases">
        <title>Parallel loss of symbiosis genes in relatives of nitrogen-fixing non-legume Parasponia.</title>
        <authorList>
            <person name="Van Velzen R."/>
            <person name="Holmer R."/>
            <person name="Bu F."/>
            <person name="Rutten L."/>
            <person name="Van Zeijl A."/>
            <person name="Liu W."/>
            <person name="Santuari L."/>
            <person name="Cao Q."/>
            <person name="Sharma T."/>
            <person name="Shen D."/>
            <person name="Roswanjaya Y."/>
            <person name="Wardhani T."/>
            <person name="Kalhor M.S."/>
            <person name="Jansen J."/>
            <person name="Van den Hoogen J."/>
            <person name="Gungor B."/>
            <person name="Hartog M."/>
            <person name="Hontelez J."/>
            <person name="Verver J."/>
            <person name="Yang W.-C."/>
            <person name="Schijlen E."/>
            <person name="Repin R."/>
            <person name="Schilthuizen M."/>
            <person name="Schranz E."/>
            <person name="Heidstra R."/>
            <person name="Miyata K."/>
            <person name="Fedorova E."/>
            <person name="Kohlen W."/>
            <person name="Bisseling T."/>
            <person name="Smit S."/>
            <person name="Geurts R."/>
        </authorList>
    </citation>
    <scope>NUCLEOTIDE SEQUENCE [LARGE SCALE GENOMIC DNA]</scope>
    <source>
        <strain evidence="3">cv. WU1-14</strain>
    </source>
</reference>
<feature type="compositionally biased region" description="Basic and acidic residues" evidence="1">
    <location>
        <begin position="20"/>
        <end position="29"/>
    </location>
</feature>
<dbReference type="EMBL" id="JXTB01000196">
    <property type="protein sequence ID" value="PON54334.1"/>
    <property type="molecule type" value="Genomic_DNA"/>
</dbReference>
<dbReference type="Proteomes" id="UP000237105">
    <property type="component" value="Unassembled WGS sequence"/>
</dbReference>